<organism evidence="1 2">
    <name type="scientific">Lentilactobacillus fungorum</name>
    <dbReference type="NCBI Taxonomy" id="2201250"/>
    <lineage>
        <taxon>Bacteria</taxon>
        <taxon>Bacillati</taxon>
        <taxon>Bacillota</taxon>
        <taxon>Bacilli</taxon>
        <taxon>Lactobacillales</taxon>
        <taxon>Lactobacillaceae</taxon>
        <taxon>Lentilactobacillus</taxon>
    </lineage>
</organism>
<dbReference type="Pfam" id="PF19807">
    <property type="entry name" value="DUF6290"/>
    <property type="match status" value="1"/>
</dbReference>
<keyword evidence="2" id="KW-1185">Reference proteome</keyword>
<evidence type="ECO:0000313" key="2">
    <source>
        <dbReference type="Proteomes" id="UP000604765"/>
    </source>
</evidence>
<dbReference type="NCBIfam" id="NF046040">
    <property type="entry name" value="RelB_antitoxin"/>
    <property type="match status" value="1"/>
</dbReference>
<dbReference type="InterPro" id="IPR046257">
    <property type="entry name" value="DUF6290"/>
</dbReference>
<gene>
    <name evidence="1" type="ORF">YK48G_17390</name>
</gene>
<dbReference type="EMBL" id="BNJR01000015">
    <property type="protein sequence ID" value="GHP14314.1"/>
    <property type="molecule type" value="Genomic_DNA"/>
</dbReference>
<dbReference type="RefSeq" id="WP_203630329.1">
    <property type="nucleotide sequence ID" value="NZ_BNJR01000015.1"/>
</dbReference>
<evidence type="ECO:0000313" key="1">
    <source>
        <dbReference type="EMBL" id="GHP14314.1"/>
    </source>
</evidence>
<name>A0ABQ3W2D3_9LACO</name>
<evidence type="ECO:0008006" key="3">
    <source>
        <dbReference type="Google" id="ProtNLM"/>
    </source>
</evidence>
<comment type="caution">
    <text evidence="1">The sequence shown here is derived from an EMBL/GenBank/DDBJ whole genome shotgun (WGS) entry which is preliminary data.</text>
</comment>
<sequence>MAKITITVTNEEKEWLKYMTDFYGISLSNLIKKYSMEQLEDEYDKQVADIAYKRYKESGEKSYPIEDILKEFGGLNE</sequence>
<proteinExistence type="predicted"/>
<protein>
    <recommendedName>
        <fullName evidence="3">Antitoxin</fullName>
    </recommendedName>
</protein>
<reference evidence="1 2" key="1">
    <citation type="journal article" date="2021" name="Int. J. Syst. Evol. Microbiol.">
        <title>Lentilactobacillus fungorum sp. nov., isolated from spent mushroom substrates.</title>
        <authorList>
            <person name="Tohno M."/>
            <person name="Tanizawa Y."/>
            <person name="Kojima Y."/>
            <person name="Sakamoto M."/>
            <person name="Ohkuma M."/>
            <person name="Kobayashi H."/>
        </authorList>
    </citation>
    <scope>NUCLEOTIDE SEQUENCE [LARGE SCALE GENOMIC DNA]</scope>
    <source>
        <strain evidence="1 2">YK48G</strain>
    </source>
</reference>
<accession>A0ABQ3W2D3</accession>
<dbReference type="Proteomes" id="UP000604765">
    <property type="component" value="Unassembled WGS sequence"/>
</dbReference>